<keyword evidence="3" id="KW-0804">Transcription</keyword>
<dbReference type="PROSITE" id="PS50888">
    <property type="entry name" value="BHLH"/>
    <property type="match status" value="1"/>
</dbReference>
<evidence type="ECO:0000313" key="8">
    <source>
        <dbReference type="RefSeq" id="XP_021294810.1"/>
    </source>
</evidence>
<dbReference type="InterPro" id="IPR036638">
    <property type="entry name" value="HLH_DNA-bd_sf"/>
</dbReference>
<keyword evidence="2" id="KW-0805">Transcription regulation</keyword>
<feature type="domain" description="BHLH" evidence="6">
    <location>
        <begin position="151"/>
        <end position="179"/>
    </location>
</feature>
<proteinExistence type="predicted"/>
<accession>A0A6J1B660</accession>
<dbReference type="InterPro" id="IPR011598">
    <property type="entry name" value="bHLH_dom"/>
</dbReference>
<reference evidence="8" key="1">
    <citation type="submission" date="2025-08" db="UniProtKB">
        <authorList>
            <consortium name="RefSeq"/>
        </authorList>
    </citation>
    <scope>IDENTIFICATION</scope>
    <source>
        <tissue evidence="8">Leaf</tissue>
    </source>
</reference>
<name>A0A6J1B660_9ROSI</name>
<gene>
    <name evidence="8" type="primary">LOC110424538</name>
</gene>
<dbReference type="GO" id="GO:0005634">
    <property type="term" value="C:nucleus"/>
    <property type="evidence" value="ECO:0007669"/>
    <property type="project" value="UniProtKB-SubCell"/>
</dbReference>
<dbReference type="PANTHER" id="PTHR12565">
    <property type="entry name" value="STEROL REGULATORY ELEMENT-BINDING PROTEIN"/>
    <property type="match status" value="1"/>
</dbReference>
<evidence type="ECO:0000256" key="5">
    <source>
        <dbReference type="SAM" id="MobiDB-lite"/>
    </source>
</evidence>
<evidence type="ECO:0000256" key="4">
    <source>
        <dbReference type="ARBA" id="ARBA00023242"/>
    </source>
</evidence>
<dbReference type="GO" id="GO:0046983">
    <property type="term" value="F:protein dimerization activity"/>
    <property type="evidence" value="ECO:0007669"/>
    <property type="project" value="InterPro"/>
</dbReference>
<keyword evidence="7" id="KW-1185">Reference proteome</keyword>
<evidence type="ECO:0000256" key="3">
    <source>
        <dbReference type="ARBA" id="ARBA00023163"/>
    </source>
</evidence>
<dbReference type="Gene3D" id="4.10.280.10">
    <property type="entry name" value="Helix-loop-helix DNA-binding domain"/>
    <property type="match status" value="1"/>
</dbReference>
<organism evidence="7 8">
    <name type="scientific">Herrania umbratica</name>
    <dbReference type="NCBI Taxonomy" id="108875"/>
    <lineage>
        <taxon>Eukaryota</taxon>
        <taxon>Viridiplantae</taxon>
        <taxon>Streptophyta</taxon>
        <taxon>Embryophyta</taxon>
        <taxon>Tracheophyta</taxon>
        <taxon>Spermatophyta</taxon>
        <taxon>Magnoliopsida</taxon>
        <taxon>eudicotyledons</taxon>
        <taxon>Gunneridae</taxon>
        <taxon>Pentapetalae</taxon>
        <taxon>rosids</taxon>
        <taxon>malvids</taxon>
        <taxon>Malvales</taxon>
        <taxon>Malvaceae</taxon>
        <taxon>Byttnerioideae</taxon>
        <taxon>Herrania</taxon>
    </lineage>
</organism>
<dbReference type="PANTHER" id="PTHR12565:SF450">
    <property type="entry name" value="TRANSCRIPTION FACTOR BHLH63-LIKE"/>
    <property type="match status" value="1"/>
</dbReference>
<dbReference type="AlphaFoldDB" id="A0A6J1B660"/>
<dbReference type="InterPro" id="IPR024097">
    <property type="entry name" value="bHLH_ZIP_TF"/>
</dbReference>
<feature type="compositionally biased region" description="Basic and acidic residues" evidence="5">
    <location>
        <begin position="116"/>
        <end position="141"/>
    </location>
</feature>
<evidence type="ECO:0000256" key="1">
    <source>
        <dbReference type="ARBA" id="ARBA00004123"/>
    </source>
</evidence>
<evidence type="ECO:0000313" key="7">
    <source>
        <dbReference type="Proteomes" id="UP000504621"/>
    </source>
</evidence>
<keyword evidence="4" id="KW-0539">Nucleus</keyword>
<protein>
    <submittedName>
        <fullName evidence="8">Transcription factor bHLH62-like</fullName>
    </submittedName>
</protein>
<evidence type="ECO:0000259" key="6">
    <source>
        <dbReference type="PROSITE" id="PS50888"/>
    </source>
</evidence>
<dbReference type="SUPFAM" id="SSF47459">
    <property type="entry name" value="HLH, helix-loop-helix DNA-binding domain"/>
    <property type="match status" value="1"/>
</dbReference>
<dbReference type="GO" id="GO:0003700">
    <property type="term" value="F:DNA-binding transcription factor activity"/>
    <property type="evidence" value="ECO:0007669"/>
    <property type="project" value="TreeGrafter"/>
</dbReference>
<feature type="compositionally biased region" description="Basic and acidic residues" evidence="5">
    <location>
        <begin position="74"/>
        <end position="85"/>
    </location>
</feature>
<dbReference type="Proteomes" id="UP000504621">
    <property type="component" value="Unplaced"/>
</dbReference>
<feature type="compositionally biased region" description="Basic and acidic residues" evidence="5">
    <location>
        <begin position="100"/>
        <end position="109"/>
    </location>
</feature>
<evidence type="ECO:0000256" key="2">
    <source>
        <dbReference type="ARBA" id="ARBA00023015"/>
    </source>
</evidence>
<feature type="region of interest" description="Disordered" evidence="5">
    <location>
        <begin position="74"/>
        <end position="141"/>
    </location>
</feature>
<sequence>MSSFLREESSATKTCFSSNFPDACFQEFIPGQYAQNHEAITLNEVNLDVPFTFPVNPFAIANQDLESTAIRTPLELEQRGDDHQLTGEGSASENKRKKVETKVEREKKGKNIRGLEQAKESRLKPDIKNKKKVPEKVETDNYVHVRAGRGEAKDKHSLAERVRREKISVRMKLLQSLVP</sequence>
<dbReference type="RefSeq" id="XP_021294810.1">
    <property type="nucleotide sequence ID" value="XM_021439135.1"/>
</dbReference>
<comment type="subcellular location">
    <subcellularLocation>
        <location evidence="1">Nucleus</location>
    </subcellularLocation>
</comment>
<dbReference type="GeneID" id="110424538"/>
<dbReference type="OrthoDB" id="1928604at2759"/>